<name>A0A0H3J3B1_CLOPA</name>
<dbReference type="EMBL" id="CP009268">
    <property type="protein sequence ID" value="AJA51942.1"/>
    <property type="molecule type" value="Genomic_DNA"/>
</dbReference>
<organism evidence="1 4">
    <name type="scientific">Clostridium pasteurianum DSM 525 = ATCC 6013</name>
    <dbReference type="NCBI Taxonomy" id="1262449"/>
    <lineage>
        <taxon>Bacteria</taxon>
        <taxon>Bacillati</taxon>
        <taxon>Bacillota</taxon>
        <taxon>Clostridia</taxon>
        <taxon>Eubacteriales</taxon>
        <taxon>Clostridiaceae</taxon>
        <taxon>Clostridium</taxon>
    </lineage>
</organism>
<reference evidence="1 4" key="1">
    <citation type="journal article" date="2015" name="Genome Announc.">
        <title>Complete Genome Sequence of the Nitrogen-Fixing and Solvent-Producing Clostridium pasteurianum DSM 525.</title>
        <authorList>
            <person name="Poehlein A."/>
            <person name="Grosse-Honebrink A."/>
            <person name="Zhang Y."/>
            <person name="Minton N.P."/>
            <person name="Daniel R."/>
        </authorList>
    </citation>
    <scope>NUCLEOTIDE SEQUENCE [LARGE SCALE GENOMIC DNA]</scope>
    <source>
        <strain evidence="1">DSM 525</strain>
        <strain evidence="4">DSM 525 / ATCC 6013</strain>
    </source>
</reference>
<reference evidence="2" key="2">
    <citation type="submission" date="2015-10" db="EMBL/GenBank/DDBJ databases">
        <title>Improved Draft Genome Sequence of Clostridium pasteurianum Strain ATCC 6013 (DSM 525) Using a Hybrid Next-Generation Sequencing Approach.</title>
        <authorList>
            <person name="Pyne M.E."/>
            <person name="Utturkar S.M."/>
            <person name="Brown S.D."/>
            <person name="Moo-Young M."/>
            <person name="Chung D.A."/>
            <person name="Chou P.C."/>
        </authorList>
    </citation>
    <scope>NUCLEOTIDE SEQUENCE</scope>
    <source>
        <strain evidence="2">ATCC 6013</strain>
    </source>
</reference>
<evidence type="ECO:0008006" key="5">
    <source>
        <dbReference type="Google" id="ProtNLM"/>
    </source>
</evidence>
<keyword evidence="4" id="KW-1185">Reference proteome</keyword>
<accession>A0A0H3J3B1</accession>
<dbReference type="AlphaFoldDB" id="A0A0H3J3B1"/>
<gene>
    <name evidence="1" type="ORF">CLPA_c18840</name>
    <name evidence="2" type="ORF">CP6013_01296</name>
</gene>
<dbReference type="Proteomes" id="UP000030905">
    <property type="component" value="Chromosome"/>
</dbReference>
<dbReference type="EMBL" id="JPGY02000001">
    <property type="protein sequence ID" value="KRU12049.1"/>
    <property type="molecule type" value="Genomic_DNA"/>
</dbReference>
<dbReference type="KEGG" id="cpae:CPAST_c18840"/>
<evidence type="ECO:0000313" key="3">
    <source>
        <dbReference type="Proteomes" id="UP000028042"/>
    </source>
</evidence>
<protein>
    <recommendedName>
        <fullName evidence="5">N-terminal cleavage protein</fullName>
    </recommendedName>
</protein>
<reference evidence="2 3" key="3">
    <citation type="journal article" name="Genome Announc.">
        <title>Improved Draft Genome Sequence of Clostridium pasteurianum Strain ATCC 6013 (DSM 525) Using a Hybrid Next-Generation Sequencing Approach.</title>
        <authorList>
            <person name="Pyne M.E."/>
            <person name="Utturkar S."/>
            <person name="Brown S.D."/>
            <person name="Moo-Young M."/>
            <person name="Chung D.A."/>
            <person name="Chou C.P."/>
        </authorList>
    </citation>
    <scope>NUCLEOTIDE SEQUENCE [LARGE SCALE GENOMIC DNA]</scope>
    <source>
        <strain evidence="2 3">ATCC 6013</strain>
    </source>
</reference>
<proteinExistence type="predicted"/>
<dbReference type="PATRIC" id="fig|1262449.3.peg.1723"/>
<evidence type="ECO:0000313" key="4">
    <source>
        <dbReference type="Proteomes" id="UP000030905"/>
    </source>
</evidence>
<dbReference type="KEGG" id="cpat:CLPA_c18840"/>
<evidence type="ECO:0000313" key="1">
    <source>
        <dbReference type="EMBL" id="AJA51942.1"/>
    </source>
</evidence>
<dbReference type="Proteomes" id="UP000028042">
    <property type="component" value="Unassembled WGS sequence"/>
</dbReference>
<evidence type="ECO:0000313" key="2">
    <source>
        <dbReference type="EMBL" id="KRU12049.1"/>
    </source>
</evidence>
<sequence>MIAMAVASILLSFQCIIFVKNLKDYNTDIKVIRDRNYCNQSFIIIENLIYEKMKEIRIENNDIKIICKDNENKRIRFVSSSGKIVVDYYDRFGTVKTANVVATNIGNMKVRKKDNVIYISLTNKEGETVNRCFGVKKVY</sequence>